<protein>
    <submittedName>
        <fullName evidence="2">DNA-binding protein</fullName>
    </submittedName>
</protein>
<accession>A0A426U2S2</accession>
<dbReference type="InterPro" id="IPR041657">
    <property type="entry name" value="HTH_17"/>
</dbReference>
<proteinExistence type="predicted"/>
<sequence>MADQGDNVPPVDPLTVGELITLAEAAAYAKLNRKSLRNYVALGKLKAKKLGSQWVTTYAAVDSYLASRSFDNIPKKYRSRS</sequence>
<name>A0A426U2S2_9CHLR</name>
<organism evidence="2 3">
    <name type="scientific">Candidatus Viridilinea halotolerans</name>
    <dbReference type="NCBI Taxonomy" id="2491704"/>
    <lineage>
        <taxon>Bacteria</taxon>
        <taxon>Bacillati</taxon>
        <taxon>Chloroflexota</taxon>
        <taxon>Chloroflexia</taxon>
        <taxon>Chloroflexales</taxon>
        <taxon>Chloroflexineae</taxon>
        <taxon>Oscillochloridaceae</taxon>
        <taxon>Candidatus Viridilinea</taxon>
    </lineage>
</organism>
<dbReference type="Pfam" id="PF12728">
    <property type="entry name" value="HTH_17"/>
    <property type="match status" value="1"/>
</dbReference>
<feature type="domain" description="Helix-turn-helix" evidence="1">
    <location>
        <begin position="20"/>
        <end position="69"/>
    </location>
</feature>
<evidence type="ECO:0000313" key="3">
    <source>
        <dbReference type="Proteomes" id="UP000280307"/>
    </source>
</evidence>
<dbReference type="EMBL" id="RSAS01000301">
    <property type="protein sequence ID" value="RRR74005.1"/>
    <property type="molecule type" value="Genomic_DNA"/>
</dbReference>
<comment type="caution">
    <text evidence="2">The sequence shown here is derived from an EMBL/GenBank/DDBJ whole genome shotgun (WGS) entry which is preliminary data.</text>
</comment>
<evidence type="ECO:0000313" key="2">
    <source>
        <dbReference type="EMBL" id="RRR74005.1"/>
    </source>
</evidence>
<gene>
    <name evidence="2" type="ORF">EI684_07850</name>
</gene>
<dbReference type="AlphaFoldDB" id="A0A426U2S2"/>
<dbReference type="Proteomes" id="UP000280307">
    <property type="component" value="Unassembled WGS sequence"/>
</dbReference>
<keyword evidence="2" id="KW-0238">DNA-binding</keyword>
<evidence type="ECO:0000259" key="1">
    <source>
        <dbReference type="Pfam" id="PF12728"/>
    </source>
</evidence>
<reference evidence="2 3" key="1">
    <citation type="submission" date="2018-12" db="EMBL/GenBank/DDBJ databases">
        <title>Genome Sequence of Candidatus Viridilinea halotolerans isolated from saline sulfide-rich spring.</title>
        <authorList>
            <person name="Grouzdev D.S."/>
            <person name="Burganskaya E.I."/>
            <person name="Krutkina M.S."/>
            <person name="Sukhacheva M.V."/>
            <person name="Gorlenko V.M."/>
        </authorList>
    </citation>
    <scope>NUCLEOTIDE SEQUENCE [LARGE SCALE GENOMIC DNA]</scope>
    <source>
        <strain evidence="2">Chok-6</strain>
    </source>
</reference>
<dbReference type="GO" id="GO:0003677">
    <property type="term" value="F:DNA binding"/>
    <property type="evidence" value="ECO:0007669"/>
    <property type="project" value="UniProtKB-KW"/>
</dbReference>